<reference evidence="5 6" key="1">
    <citation type="submission" date="2014-02" db="EMBL/GenBank/DDBJ databases">
        <authorList>
            <person name="Sibley D."/>
            <person name="Venepally P."/>
            <person name="Karamycheva S."/>
            <person name="Hadjithomas M."/>
            <person name="Khan A."/>
            <person name="Brunk B."/>
            <person name="Roos D."/>
            <person name="Caler E."/>
            <person name="Lorenzi H."/>
        </authorList>
    </citation>
    <scope>NUCLEOTIDE SEQUENCE [LARGE SCALE GENOMIC DNA]</scope>
    <source>
        <strain evidence="5 6">GAB2-2007-GAL-DOM2</strain>
    </source>
</reference>
<sequence length="509" mass="53786">MPFSSLARTASRQPNAASLPPVTGLSSRKPRFCERRLLPQASSSTLLLSLSSLSAFPASRLALSCQRLPLSSAASPRSPFSSPASTSRLFFASPRFFSFSSSASEPSGSSTVAAEDASATAATPAAEPLSSPAFEFVAVIGAGQMGTGIGITAARHLKHSQVALLDISETQLQRARTLADIWMNKQVSKGRLTDAEATEFFKRLSYWRLDPTALSSFHQRRALFAKPTLSYSSHASPPGMSASDGSGGLRASEKKAESAGDSSHAGKEAETGVEADGPAPPASAASPGFSAFASDVAAAPECLRRATFCIEAALENATIKSALFSYLDAVTPPSTILATNTSSLSITKIAAATRRPHKVIGMHFMNPVPVMPLVEVITGLCTAEETLHATELLAQLLGKTTARALDRPGFVANRLLMPYLNEAIFALQEGISSARDIDTIMKLGTNVPMGPLELADFIGLDTCLTIMRVLCTELGDSKYRPAPLLVQYVDAGFLGRKTGKGFYDYSKKL</sequence>
<protein>
    <submittedName>
        <fullName evidence="5">3-hydroxyacyl-CoA dehydrogenase, NAD binding domain-containing protein</fullName>
        <ecNumber evidence="5">1.1.1.157</ecNumber>
    </submittedName>
</protein>
<comment type="caution">
    <text evidence="5">The sequence shown here is derived from an EMBL/GenBank/DDBJ whole genome shotgun (WGS) entry which is preliminary data.</text>
</comment>
<dbReference type="Pfam" id="PF00725">
    <property type="entry name" value="3HCDH"/>
    <property type="match status" value="1"/>
</dbReference>
<organism evidence="5 6">
    <name type="scientific">Toxoplasma gondii GAB2-2007-GAL-DOM2</name>
    <dbReference type="NCBI Taxonomy" id="1130820"/>
    <lineage>
        <taxon>Eukaryota</taxon>
        <taxon>Sar</taxon>
        <taxon>Alveolata</taxon>
        <taxon>Apicomplexa</taxon>
        <taxon>Conoidasida</taxon>
        <taxon>Coccidia</taxon>
        <taxon>Eucoccidiorida</taxon>
        <taxon>Eimeriorina</taxon>
        <taxon>Sarcocystidae</taxon>
        <taxon>Toxoplasma</taxon>
    </lineage>
</organism>
<dbReference type="SUPFAM" id="SSF48179">
    <property type="entry name" value="6-phosphogluconate dehydrogenase C-terminal domain-like"/>
    <property type="match status" value="1"/>
</dbReference>
<evidence type="ECO:0000259" key="3">
    <source>
        <dbReference type="Pfam" id="PF00725"/>
    </source>
</evidence>
<dbReference type="InterPro" id="IPR008927">
    <property type="entry name" value="6-PGluconate_DH-like_C_sf"/>
</dbReference>
<accession>A0A086KW49</accession>
<gene>
    <name evidence="5" type="ORF">TGDOM2_232090</name>
</gene>
<feature type="compositionally biased region" description="Polar residues" evidence="2">
    <location>
        <begin position="1"/>
        <end position="16"/>
    </location>
</feature>
<evidence type="ECO:0000313" key="5">
    <source>
        <dbReference type="EMBL" id="KFG48617.1"/>
    </source>
</evidence>
<dbReference type="InterPro" id="IPR036291">
    <property type="entry name" value="NAD(P)-bd_dom_sf"/>
</dbReference>
<dbReference type="Proteomes" id="UP000028837">
    <property type="component" value="Unassembled WGS sequence"/>
</dbReference>
<dbReference type="PANTHER" id="PTHR48075">
    <property type="entry name" value="3-HYDROXYACYL-COA DEHYDROGENASE FAMILY PROTEIN"/>
    <property type="match status" value="1"/>
</dbReference>
<dbReference type="Gene3D" id="3.40.50.720">
    <property type="entry name" value="NAD(P)-binding Rossmann-like Domain"/>
    <property type="match status" value="2"/>
</dbReference>
<dbReference type="PANTHER" id="PTHR48075:SF5">
    <property type="entry name" value="3-HYDROXYBUTYRYL-COA DEHYDROGENASE"/>
    <property type="match status" value="1"/>
</dbReference>
<name>A0A086KW49_TOXGO</name>
<dbReference type="Pfam" id="PF02737">
    <property type="entry name" value="3HCDH_N"/>
    <property type="match status" value="2"/>
</dbReference>
<feature type="domain" description="3-hydroxyacyl-CoA dehydrogenase C-terminal" evidence="3">
    <location>
        <begin position="409"/>
        <end position="505"/>
    </location>
</feature>
<dbReference type="SUPFAM" id="SSF51735">
    <property type="entry name" value="NAD(P)-binding Rossmann-fold domains"/>
    <property type="match status" value="2"/>
</dbReference>
<evidence type="ECO:0000256" key="1">
    <source>
        <dbReference type="ARBA" id="ARBA00023002"/>
    </source>
</evidence>
<dbReference type="EMBL" id="AHZU02000088">
    <property type="protein sequence ID" value="KFG48617.1"/>
    <property type="molecule type" value="Genomic_DNA"/>
</dbReference>
<evidence type="ECO:0000259" key="4">
    <source>
        <dbReference type="Pfam" id="PF02737"/>
    </source>
</evidence>
<dbReference type="InterPro" id="IPR013328">
    <property type="entry name" value="6PGD_dom2"/>
</dbReference>
<feature type="compositionally biased region" description="Basic and acidic residues" evidence="2">
    <location>
        <begin position="251"/>
        <end position="270"/>
    </location>
</feature>
<dbReference type="Gene3D" id="1.10.1040.10">
    <property type="entry name" value="N-(1-d-carboxylethyl)-l-norvaline Dehydrogenase, domain 2"/>
    <property type="match status" value="1"/>
</dbReference>
<feature type="domain" description="3-hydroxyacyl-CoA dehydrogenase NAD binding" evidence="4">
    <location>
        <begin position="303"/>
        <end position="403"/>
    </location>
</feature>
<feature type="region of interest" description="Disordered" evidence="2">
    <location>
        <begin position="230"/>
        <end position="284"/>
    </location>
</feature>
<dbReference type="GO" id="GO:0006631">
    <property type="term" value="P:fatty acid metabolic process"/>
    <property type="evidence" value="ECO:0007669"/>
    <property type="project" value="InterPro"/>
</dbReference>
<evidence type="ECO:0000313" key="6">
    <source>
        <dbReference type="Proteomes" id="UP000028837"/>
    </source>
</evidence>
<dbReference type="InterPro" id="IPR006176">
    <property type="entry name" value="3-OHacyl-CoA_DH_NAD-bd"/>
</dbReference>
<proteinExistence type="predicted"/>
<keyword evidence="1 5" id="KW-0560">Oxidoreductase</keyword>
<dbReference type="GO" id="GO:0008691">
    <property type="term" value="F:3-hydroxybutyryl-CoA dehydrogenase activity"/>
    <property type="evidence" value="ECO:0007669"/>
    <property type="project" value="UniProtKB-EC"/>
</dbReference>
<dbReference type="GO" id="GO:0070403">
    <property type="term" value="F:NAD+ binding"/>
    <property type="evidence" value="ECO:0007669"/>
    <property type="project" value="InterPro"/>
</dbReference>
<dbReference type="InterPro" id="IPR006108">
    <property type="entry name" value="3HC_DH_C"/>
</dbReference>
<feature type="domain" description="3-hydroxyacyl-CoA dehydrogenase NAD binding" evidence="4">
    <location>
        <begin position="137"/>
        <end position="206"/>
    </location>
</feature>
<dbReference type="VEuPathDB" id="ToxoDB:TGDOM2_232090"/>
<dbReference type="OrthoDB" id="5958943at2759"/>
<evidence type="ECO:0000256" key="2">
    <source>
        <dbReference type="SAM" id="MobiDB-lite"/>
    </source>
</evidence>
<feature type="region of interest" description="Disordered" evidence="2">
    <location>
        <begin position="1"/>
        <end position="27"/>
    </location>
</feature>
<dbReference type="EC" id="1.1.1.157" evidence="5"/>
<dbReference type="AlphaFoldDB" id="A0A086KW49"/>